<accession>A0A371CYG4</accession>
<organism evidence="3 4">
    <name type="scientific">Lentinus brumalis</name>
    <dbReference type="NCBI Taxonomy" id="2498619"/>
    <lineage>
        <taxon>Eukaryota</taxon>
        <taxon>Fungi</taxon>
        <taxon>Dikarya</taxon>
        <taxon>Basidiomycota</taxon>
        <taxon>Agaricomycotina</taxon>
        <taxon>Agaricomycetes</taxon>
        <taxon>Polyporales</taxon>
        <taxon>Polyporaceae</taxon>
        <taxon>Lentinus</taxon>
    </lineage>
</organism>
<feature type="region of interest" description="Disordered" evidence="1">
    <location>
        <begin position="33"/>
        <end position="58"/>
    </location>
</feature>
<evidence type="ECO:0000313" key="4">
    <source>
        <dbReference type="Proteomes" id="UP000256964"/>
    </source>
</evidence>
<gene>
    <name evidence="3" type="ORF">OH76DRAFT_1408113</name>
</gene>
<evidence type="ECO:0000313" key="3">
    <source>
        <dbReference type="EMBL" id="RDX45324.1"/>
    </source>
</evidence>
<feature type="signal peptide" evidence="2">
    <location>
        <begin position="1"/>
        <end position="22"/>
    </location>
</feature>
<dbReference type="AlphaFoldDB" id="A0A371CYG4"/>
<dbReference type="OrthoDB" id="2762156at2759"/>
<name>A0A371CYG4_9APHY</name>
<proteinExistence type="predicted"/>
<dbReference type="EMBL" id="KZ857438">
    <property type="protein sequence ID" value="RDX45324.1"/>
    <property type="molecule type" value="Genomic_DNA"/>
</dbReference>
<evidence type="ECO:0000256" key="2">
    <source>
        <dbReference type="SAM" id="SignalP"/>
    </source>
</evidence>
<sequence length="161" mass="17299">MLLARLSILAACLLTSGSLVLAAHVHHAPSKATSGSVTALAEAPTTHSRTAYNERRDSGGDKIQSIEYCTDPNFTGHCAMPEVTLNHCMVISDPTYKNSITSFRINDANVRCEGTDPSCLEDIATIEPATPVTDGGYARWAIDKGSVFNDQVLSYLCIRLP</sequence>
<protein>
    <submittedName>
        <fullName evidence="3">Uncharacterized protein</fullName>
    </submittedName>
</protein>
<keyword evidence="4" id="KW-1185">Reference proteome</keyword>
<keyword evidence="2" id="KW-0732">Signal</keyword>
<dbReference type="Proteomes" id="UP000256964">
    <property type="component" value="Unassembled WGS sequence"/>
</dbReference>
<evidence type="ECO:0000256" key="1">
    <source>
        <dbReference type="SAM" id="MobiDB-lite"/>
    </source>
</evidence>
<feature type="chain" id="PRO_5017001833" evidence="2">
    <location>
        <begin position="23"/>
        <end position="161"/>
    </location>
</feature>
<reference evidence="3 4" key="1">
    <citation type="journal article" date="2018" name="Biotechnol. Biofuels">
        <title>Integrative visual omics of the white-rot fungus Polyporus brumalis exposes the biotechnological potential of its oxidative enzymes for delignifying raw plant biomass.</title>
        <authorList>
            <person name="Miyauchi S."/>
            <person name="Rancon A."/>
            <person name="Drula E."/>
            <person name="Hage H."/>
            <person name="Chaduli D."/>
            <person name="Favel A."/>
            <person name="Grisel S."/>
            <person name="Henrissat B."/>
            <person name="Herpoel-Gimbert I."/>
            <person name="Ruiz-Duenas F.J."/>
            <person name="Chevret D."/>
            <person name="Hainaut M."/>
            <person name="Lin J."/>
            <person name="Wang M."/>
            <person name="Pangilinan J."/>
            <person name="Lipzen A."/>
            <person name="Lesage-Meessen L."/>
            <person name="Navarro D."/>
            <person name="Riley R."/>
            <person name="Grigoriev I.V."/>
            <person name="Zhou S."/>
            <person name="Raouche S."/>
            <person name="Rosso M.N."/>
        </authorList>
    </citation>
    <scope>NUCLEOTIDE SEQUENCE [LARGE SCALE GENOMIC DNA]</scope>
    <source>
        <strain evidence="3 4">BRFM 1820</strain>
    </source>
</reference>